<dbReference type="SMART" id="SM00181">
    <property type="entry name" value="EGF"/>
    <property type="match status" value="4"/>
</dbReference>
<evidence type="ECO:0000313" key="3">
    <source>
        <dbReference type="Proteomes" id="UP000683925"/>
    </source>
</evidence>
<gene>
    <name evidence="2" type="ORF">POCTA_138.1.T1420011</name>
</gene>
<dbReference type="EMBL" id="CAJJDP010000143">
    <property type="protein sequence ID" value="CAD8207740.1"/>
    <property type="molecule type" value="Genomic_DNA"/>
</dbReference>
<comment type="caution">
    <text evidence="2">The sequence shown here is derived from an EMBL/GenBank/DDBJ whole genome shotgun (WGS) entry which is preliminary data.</text>
</comment>
<proteinExistence type="predicted"/>
<keyword evidence="3" id="KW-1185">Reference proteome</keyword>
<dbReference type="OrthoDB" id="10035969at2759"/>
<feature type="domain" description="EGF-like" evidence="1">
    <location>
        <begin position="334"/>
        <end position="377"/>
    </location>
</feature>
<feature type="domain" description="EGF-like" evidence="1">
    <location>
        <begin position="677"/>
        <end position="724"/>
    </location>
</feature>
<evidence type="ECO:0000313" key="2">
    <source>
        <dbReference type="EMBL" id="CAD8207740.1"/>
    </source>
</evidence>
<protein>
    <recommendedName>
        <fullName evidence="1">EGF-like domain-containing protein</fullName>
    </recommendedName>
</protein>
<accession>A0A8S1Y245</accession>
<dbReference type="PANTHER" id="PTHR15332">
    <property type="entry name" value="PROPROTEIN CONVERTASE SUBTILISIN_KEXIN TYPE 5-LIKE"/>
    <property type="match status" value="1"/>
</dbReference>
<feature type="domain" description="EGF-like" evidence="1">
    <location>
        <begin position="590"/>
        <end position="629"/>
    </location>
</feature>
<feature type="domain" description="EGF-like" evidence="1">
    <location>
        <begin position="637"/>
        <end position="676"/>
    </location>
</feature>
<reference evidence="2" key="1">
    <citation type="submission" date="2021-01" db="EMBL/GenBank/DDBJ databases">
        <authorList>
            <consortium name="Genoscope - CEA"/>
            <person name="William W."/>
        </authorList>
    </citation>
    <scope>NUCLEOTIDE SEQUENCE</scope>
</reference>
<organism evidence="2 3">
    <name type="scientific">Paramecium octaurelia</name>
    <dbReference type="NCBI Taxonomy" id="43137"/>
    <lineage>
        <taxon>Eukaryota</taxon>
        <taxon>Sar</taxon>
        <taxon>Alveolata</taxon>
        <taxon>Ciliophora</taxon>
        <taxon>Intramacronucleata</taxon>
        <taxon>Oligohymenophorea</taxon>
        <taxon>Peniculida</taxon>
        <taxon>Parameciidae</taxon>
        <taxon>Paramecium</taxon>
    </lineage>
</organism>
<dbReference type="InterPro" id="IPR006212">
    <property type="entry name" value="Furin_repeat"/>
</dbReference>
<sequence>MKKCIFFNGYYDEGQLQCSSNYFEYEKGALVQLKIIICTWKNSLTLCATNVHIVCSSCSVKTENCTACPLQSYRDLGIDNACSCQTNMYEQPNNPICIPCHYTCFTCNGTESNQCTSCYTEIMRQSNDSGSCLCMNKYYDAGKPDCQACSPQCLNCANSADSYRYLFGNTCICQNKRTGAFISMYEVQGKADCQSCHYSCLDCNGSQFNQCTKCLDSEARILSNSTCVCAPYYFEITNLRISQFQFKQQKMIYRSSAILDNHNVNNATIDVKLVKIYLQIFQLVLQTLLESYPFNDNAIILVLIAPPFLSNTIPVHLHSIEVETCLKCHYSCLTCNKFGNQFCQTCKDKSISFRVFNQGVCQCLPGYFDDGVSPNCQKCLISCLTCLNTATNCYFEINQAKCGKCDQNYLNCSIKSKMCTECDQSQMRTLSDITKTCICKTGTTEINGQCRYCDITCNTCQNSIINCTSCKLLRLFANNQCRCINGTYEMFLLQSNLPNVHQPSKLLYILFRGSFLKFFLQEIFVYAKMVIMKTQSLQIVNLAIHLVQPVISLLLIDQLSECLQQCVCSTGLYFNSVSLKCEACNINCLECKSQLECIECEQLTRHFDPDKLECPCKDGYYEVNAKICSFCDYCCRTCQTSPTKCLSCEPLYFRHLNSNQCICLEGYYDIGIETCYLCDPTCLTCQKTSTQCTSCNQTQHFRSLNLNQCICQSGYYDIGQLVCQSKFMINLYNAPINVSLVTANKDFVKVMMFNNLELINLILTNVLSNILDQQYFYVNLNLNSLIK</sequence>
<dbReference type="Proteomes" id="UP000683925">
    <property type="component" value="Unassembled WGS sequence"/>
</dbReference>
<dbReference type="PANTHER" id="PTHR15332:SF175">
    <property type="entry name" value="PROPROTEIN CONVERTASE SUBTILISIN_KEXIN TYPE 5-LIKE"/>
    <property type="match status" value="1"/>
</dbReference>
<name>A0A8S1Y245_PAROT</name>
<evidence type="ECO:0000259" key="1">
    <source>
        <dbReference type="SMART" id="SM00181"/>
    </source>
</evidence>
<dbReference type="AlphaFoldDB" id="A0A8S1Y245"/>
<dbReference type="InterPro" id="IPR000742">
    <property type="entry name" value="EGF"/>
</dbReference>
<dbReference type="SMART" id="SM00261">
    <property type="entry name" value="FU"/>
    <property type="match status" value="7"/>
</dbReference>